<feature type="region of interest" description="Disordered" evidence="1">
    <location>
        <begin position="105"/>
        <end position="131"/>
    </location>
</feature>
<feature type="compositionally biased region" description="Basic and acidic residues" evidence="1">
    <location>
        <begin position="112"/>
        <end position="130"/>
    </location>
</feature>
<protein>
    <submittedName>
        <fullName evidence="2">Uncharacterized protein</fullName>
    </submittedName>
</protein>
<name>K0KVR0_WICCF</name>
<reference evidence="2 3" key="1">
    <citation type="journal article" date="2012" name="Eukaryot. Cell">
        <title>Draft genome sequence of Wickerhamomyces ciferrii NRRL Y-1031 F-60-10.</title>
        <authorList>
            <person name="Schneider J."/>
            <person name="Andrea H."/>
            <person name="Blom J."/>
            <person name="Jaenicke S."/>
            <person name="Ruckert C."/>
            <person name="Schorsch C."/>
            <person name="Szczepanowski R."/>
            <person name="Farwick M."/>
            <person name="Goesmann A."/>
            <person name="Puhler A."/>
            <person name="Schaffer S."/>
            <person name="Tauch A."/>
            <person name="Kohler T."/>
            <person name="Brinkrolf K."/>
        </authorList>
    </citation>
    <scope>NUCLEOTIDE SEQUENCE [LARGE SCALE GENOMIC DNA]</scope>
    <source>
        <strain evidence="3">ATCC 14091 / BCRC 22168 / CBS 111 / JCM 3599 / NBRC 0793 / NRRL Y-1031 F-60-10</strain>
    </source>
</reference>
<gene>
    <name evidence="2" type="ORF">BN7_4804</name>
</gene>
<evidence type="ECO:0000313" key="2">
    <source>
        <dbReference type="EMBL" id="CCH45223.1"/>
    </source>
</evidence>
<keyword evidence="3" id="KW-1185">Reference proteome</keyword>
<dbReference type="Proteomes" id="UP000009328">
    <property type="component" value="Unassembled WGS sequence"/>
</dbReference>
<evidence type="ECO:0000256" key="1">
    <source>
        <dbReference type="SAM" id="MobiDB-lite"/>
    </source>
</evidence>
<dbReference type="InParanoid" id="K0KVR0"/>
<evidence type="ECO:0000313" key="3">
    <source>
        <dbReference type="Proteomes" id="UP000009328"/>
    </source>
</evidence>
<dbReference type="EMBL" id="CAIF01000185">
    <property type="protein sequence ID" value="CCH45223.1"/>
    <property type="molecule type" value="Genomic_DNA"/>
</dbReference>
<dbReference type="HOGENOM" id="CLU_1171396_0_0_1"/>
<organism evidence="2 3">
    <name type="scientific">Wickerhamomyces ciferrii (strain ATCC 14091 / BCRC 22168 / CBS 111 / JCM 3599 / NBRC 0793 / NRRL Y-1031 F-60-10)</name>
    <name type="common">Yeast</name>
    <name type="synonym">Pichia ciferrii</name>
    <dbReference type="NCBI Taxonomy" id="1206466"/>
    <lineage>
        <taxon>Eukaryota</taxon>
        <taxon>Fungi</taxon>
        <taxon>Dikarya</taxon>
        <taxon>Ascomycota</taxon>
        <taxon>Saccharomycotina</taxon>
        <taxon>Saccharomycetes</taxon>
        <taxon>Phaffomycetales</taxon>
        <taxon>Wickerhamomycetaceae</taxon>
        <taxon>Wickerhamomyces</taxon>
    </lineage>
</organism>
<comment type="caution">
    <text evidence="2">The sequence shown here is derived from an EMBL/GenBank/DDBJ whole genome shotgun (WGS) entry which is preliminary data.</text>
</comment>
<accession>K0KVR0</accession>
<sequence>MGEVEKLEWIDLYDGLEHHQIKKSNLRFIGLNQTEFDKVERLTNESFDAAVTKIRDKRKEKHKNEELETMKSSQARISLQFPLMMPLPPDPNTAANSLPISIPQFNNETDLDTEKPEGIEETKDKDKDGDLSIPRYLPCPSSANFPPPSSEFNEIQSDDNTHKYSFTSTNNNTLTRITQEQTQIFEAPRSSSPFTDSSIISTRSTKRMKYESNISSDHFRPISSDVQILTSDKILEF</sequence>
<dbReference type="AlphaFoldDB" id="K0KVR0"/>
<proteinExistence type="predicted"/>